<dbReference type="Proteomes" id="UP001232148">
    <property type="component" value="Unassembled WGS sequence"/>
</dbReference>
<reference evidence="2" key="1">
    <citation type="submission" date="2021-06" db="EMBL/GenBank/DDBJ databases">
        <title>Comparative genomics, transcriptomics and evolutionary studies reveal genomic signatures of adaptation to plant cell wall in hemibiotrophic fungi.</title>
        <authorList>
            <consortium name="DOE Joint Genome Institute"/>
            <person name="Baroncelli R."/>
            <person name="Diaz J.F."/>
            <person name="Benocci T."/>
            <person name="Peng M."/>
            <person name="Battaglia E."/>
            <person name="Haridas S."/>
            <person name="Andreopoulos W."/>
            <person name="Labutti K."/>
            <person name="Pangilinan J."/>
            <person name="Floch G.L."/>
            <person name="Makela M.R."/>
            <person name="Henrissat B."/>
            <person name="Grigoriev I.V."/>
            <person name="Crouch J.A."/>
            <person name="De Vries R.P."/>
            <person name="Sukno S.A."/>
            <person name="Thon M.R."/>
        </authorList>
    </citation>
    <scope>NUCLEOTIDE SEQUENCE</scope>
    <source>
        <strain evidence="2">MAFF235873</strain>
    </source>
</reference>
<sequence>MSVLCQPYLLFAVVSWLPSQNDPNADTFVTFDDCPTCHITFQLGTYAFTSQDDRSLGITYYGRLLGCVAILEAKRTMGRPVDGTRLLSDDCPRQVVVTGASPLNCQSGATFVAHRRPELSQRSY</sequence>
<proteinExistence type="predicted"/>
<organism evidence="2 3">
    <name type="scientific">Colletotrichum zoysiae</name>
    <dbReference type="NCBI Taxonomy" id="1216348"/>
    <lineage>
        <taxon>Eukaryota</taxon>
        <taxon>Fungi</taxon>
        <taxon>Dikarya</taxon>
        <taxon>Ascomycota</taxon>
        <taxon>Pezizomycotina</taxon>
        <taxon>Sordariomycetes</taxon>
        <taxon>Hypocreomycetidae</taxon>
        <taxon>Glomerellales</taxon>
        <taxon>Glomerellaceae</taxon>
        <taxon>Colletotrichum</taxon>
        <taxon>Colletotrichum graminicola species complex</taxon>
    </lineage>
</organism>
<evidence type="ECO:0000256" key="1">
    <source>
        <dbReference type="SAM" id="SignalP"/>
    </source>
</evidence>
<name>A0AAD9HFN0_9PEZI</name>
<keyword evidence="3" id="KW-1185">Reference proteome</keyword>
<dbReference type="EMBL" id="MU842887">
    <property type="protein sequence ID" value="KAK2027873.1"/>
    <property type="molecule type" value="Genomic_DNA"/>
</dbReference>
<gene>
    <name evidence="2" type="ORF">LX32DRAFT_425688</name>
</gene>
<evidence type="ECO:0000313" key="2">
    <source>
        <dbReference type="EMBL" id="KAK2027873.1"/>
    </source>
</evidence>
<dbReference type="AlphaFoldDB" id="A0AAD9HFN0"/>
<evidence type="ECO:0000313" key="3">
    <source>
        <dbReference type="Proteomes" id="UP001232148"/>
    </source>
</evidence>
<keyword evidence="1" id="KW-0732">Signal</keyword>
<comment type="caution">
    <text evidence="2">The sequence shown here is derived from an EMBL/GenBank/DDBJ whole genome shotgun (WGS) entry which is preliminary data.</text>
</comment>
<feature type="signal peptide" evidence="1">
    <location>
        <begin position="1"/>
        <end position="21"/>
    </location>
</feature>
<accession>A0AAD9HFN0</accession>
<feature type="chain" id="PRO_5041925752" evidence="1">
    <location>
        <begin position="22"/>
        <end position="124"/>
    </location>
</feature>
<protein>
    <submittedName>
        <fullName evidence="2">Uncharacterized protein</fullName>
    </submittedName>
</protein>